<feature type="domain" description="POTRA" evidence="9">
    <location>
        <begin position="49"/>
        <end position="117"/>
    </location>
</feature>
<sequence>MSTLRDATDRLSRRRKDSRRRRVLRLAIAIGVVLIAGALAWLVFFSSVLAVRTVEVRGTAVLTPEAVSTVAEVPLGRPMARLDERGIAERVTTLPAVDRVNVRRAWPSTVVVTVTERVPVFAIGQGDRATLVDASGAVFVGPRPDGLIEGLGALDDPRTLTAAAAVVAALPIELREQAELVRFTSRDAITIHLRGEREIFFGSAEEAGLKAQVALALVRSTAAKHIDVSAPARPSTR</sequence>
<evidence type="ECO:0000256" key="6">
    <source>
        <dbReference type="ARBA" id="ARBA00023136"/>
    </source>
</evidence>
<evidence type="ECO:0000256" key="4">
    <source>
        <dbReference type="ARBA" id="ARBA00022692"/>
    </source>
</evidence>
<dbReference type="InterPro" id="IPR013685">
    <property type="entry name" value="POTRA_FtsQ_type"/>
</dbReference>
<keyword evidence="11" id="KW-1185">Reference proteome</keyword>
<keyword evidence="2" id="KW-1003">Cell membrane</keyword>
<dbReference type="PROSITE" id="PS51779">
    <property type="entry name" value="POTRA"/>
    <property type="match status" value="1"/>
</dbReference>
<evidence type="ECO:0000256" key="1">
    <source>
        <dbReference type="ARBA" id="ARBA00004370"/>
    </source>
</evidence>
<dbReference type="InterPro" id="IPR050487">
    <property type="entry name" value="FtsQ_DivIB"/>
</dbReference>
<accession>A0ABZ3FQD8</accession>
<dbReference type="InterPro" id="IPR034746">
    <property type="entry name" value="POTRA"/>
</dbReference>
<evidence type="ECO:0000256" key="3">
    <source>
        <dbReference type="ARBA" id="ARBA00022618"/>
    </source>
</evidence>
<protein>
    <submittedName>
        <fullName evidence="10">FtsQ-type POTRA domain-containing protein</fullName>
    </submittedName>
</protein>
<dbReference type="PANTHER" id="PTHR37820">
    <property type="entry name" value="CELL DIVISION PROTEIN DIVIB"/>
    <property type="match status" value="1"/>
</dbReference>
<name>A0ABZ3FQD8_9ACTN</name>
<keyword evidence="6 8" id="KW-0472">Membrane</keyword>
<feature type="transmembrane region" description="Helical" evidence="8">
    <location>
        <begin position="23"/>
        <end position="44"/>
    </location>
</feature>
<reference evidence="10 11" key="1">
    <citation type="submission" date="2024-04" db="EMBL/GenBank/DDBJ databases">
        <title>Isolation of an actinomycete strain from pig manure.</title>
        <authorList>
            <person name="Gong T."/>
            <person name="Yu Z."/>
            <person name="An M."/>
            <person name="Wei C."/>
            <person name="Yang W."/>
            <person name="Liu L."/>
        </authorList>
    </citation>
    <scope>NUCLEOTIDE SEQUENCE [LARGE SCALE GENOMIC DNA]</scope>
    <source>
        <strain evidence="10 11">ZF39</strain>
    </source>
</reference>
<keyword evidence="7" id="KW-0131">Cell cycle</keyword>
<dbReference type="Pfam" id="PF08478">
    <property type="entry name" value="POTRA_1"/>
    <property type="match status" value="1"/>
</dbReference>
<comment type="subcellular location">
    <subcellularLocation>
        <location evidence="1">Membrane</location>
    </subcellularLocation>
</comment>
<organism evidence="10 11">
    <name type="scientific">Ammonicoccus fulvus</name>
    <dbReference type="NCBI Taxonomy" id="3138240"/>
    <lineage>
        <taxon>Bacteria</taxon>
        <taxon>Bacillati</taxon>
        <taxon>Actinomycetota</taxon>
        <taxon>Actinomycetes</taxon>
        <taxon>Propionibacteriales</taxon>
        <taxon>Propionibacteriaceae</taxon>
        <taxon>Ammonicoccus</taxon>
    </lineage>
</organism>
<evidence type="ECO:0000256" key="8">
    <source>
        <dbReference type="SAM" id="Phobius"/>
    </source>
</evidence>
<evidence type="ECO:0000256" key="2">
    <source>
        <dbReference type="ARBA" id="ARBA00022475"/>
    </source>
</evidence>
<dbReference type="Gene3D" id="3.10.20.310">
    <property type="entry name" value="membrane protein fhac"/>
    <property type="match status" value="1"/>
</dbReference>
<keyword evidence="5 8" id="KW-1133">Transmembrane helix</keyword>
<dbReference type="Proteomes" id="UP001442841">
    <property type="component" value="Chromosome"/>
</dbReference>
<evidence type="ECO:0000313" key="11">
    <source>
        <dbReference type="Proteomes" id="UP001442841"/>
    </source>
</evidence>
<keyword evidence="3" id="KW-0132">Cell division</keyword>
<evidence type="ECO:0000256" key="7">
    <source>
        <dbReference type="ARBA" id="ARBA00023306"/>
    </source>
</evidence>
<dbReference type="RefSeq" id="WP_425309750.1">
    <property type="nucleotide sequence ID" value="NZ_CP154795.1"/>
</dbReference>
<evidence type="ECO:0000256" key="5">
    <source>
        <dbReference type="ARBA" id="ARBA00022989"/>
    </source>
</evidence>
<evidence type="ECO:0000313" key="10">
    <source>
        <dbReference type="EMBL" id="XAN08296.1"/>
    </source>
</evidence>
<gene>
    <name evidence="10" type="ORF">AADG42_13630</name>
</gene>
<evidence type="ECO:0000259" key="9">
    <source>
        <dbReference type="PROSITE" id="PS51779"/>
    </source>
</evidence>
<keyword evidence="4 8" id="KW-0812">Transmembrane</keyword>
<dbReference type="EMBL" id="CP154795">
    <property type="protein sequence ID" value="XAN08296.1"/>
    <property type="molecule type" value="Genomic_DNA"/>
</dbReference>
<proteinExistence type="predicted"/>
<dbReference type="PANTHER" id="PTHR37820:SF1">
    <property type="entry name" value="CELL DIVISION PROTEIN FTSQ"/>
    <property type="match status" value="1"/>
</dbReference>